<reference evidence="1" key="1">
    <citation type="submission" date="2020-07" db="EMBL/GenBank/DDBJ databases">
        <title>Highly diverse flavobacterial phages as mortality factor during North Sea spring blooms.</title>
        <authorList>
            <person name="Bartlau N."/>
            <person name="Wichels A."/>
            <person name="Krohne G."/>
            <person name="Adriaenssens E.M."/>
            <person name="Heins A."/>
            <person name="Fuchs B.M."/>
            <person name="Amann R."/>
            <person name="Moraru C."/>
        </authorList>
    </citation>
    <scope>NUCLEOTIDE SEQUENCE</scope>
</reference>
<protein>
    <submittedName>
        <fullName evidence="1">Uncharacterized protein</fullName>
    </submittedName>
</protein>
<name>A0A8E4UY44_9CAUD</name>
<proteinExistence type="predicted"/>
<accession>A0A8E4UY44</accession>
<keyword evidence="2" id="KW-1185">Reference proteome</keyword>
<sequence>MKLTFVKSIVEGKFLIVVSTTEFAQSDLDLMALHGEPIVSIGGELNDTDDAFLMNFPKVDRLIKSDLPYTIEVSDSTVPNNALSLLDVALSITAKVQLVIDQAMTDLRAKTDTFSGTTEVTI</sequence>
<dbReference type="EMBL" id="MT732450">
    <property type="protein sequence ID" value="QQO97370.1"/>
    <property type="molecule type" value="Genomic_DNA"/>
</dbReference>
<evidence type="ECO:0000313" key="2">
    <source>
        <dbReference type="Proteomes" id="UP000693899"/>
    </source>
</evidence>
<gene>
    <name evidence="1" type="ORF">Colly1_83</name>
</gene>
<evidence type="ECO:0000313" key="1">
    <source>
        <dbReference type="EMBL" id="QQO97370.1"/>
    </source>
</evidence>
<organism evidence="1 2">
    <name type="scientific">Maribacter phage Colly_1</name>
    <dbReference type="NCBI Taxonomy" id="2745691"/>
    <lineage>
        <taxon>Viruses</taxon>
        <taxon>Duplodnaviria</taxon>
        <taxon>Heunggongvirae</taxon>
        <taxon>Uroviricota</taxon>
        <taxon>Caudoviricetes</taxon>
        <taxon>Molycolviridae</taxon>
        <taxon>Mollyvirus</taxon>
        <taxon>Mollyvirus colly</taxon>
    </lineage>
</organism>
<dbReference type="Proteomes" id="UP000693899">
    <property type="component" value="Segment"/>
</dbReference>